<proteinExistence type="evidence at protein level"/>
<evidence type="ECO:0000259" key="7">
    <source>
        <dbReference type="PROSITE" id="PS51559"/>
    </source>
</evidence>
<evidence type="ECO:0000256" key="2">
    <source>
        <dbReference type="ARBA" id="ARBA00012887"/>
    </source>
</evidence>
<feature type="compositionally biased region" description="Low complexity" evidence="6">
    <location>
        <begin position="150"/>
        <end position="166"/>
    </location>
</feature>
<dbReference type="EC" id="2.1.1.2" evidence="2"/>
<name>A0A8V1AIZ5_CHICK</name>
<dbReference type="CDD" id="cd02440">
    <property type="entry name" value="AdoMet_MTases"/>
    <property type="match status" value="1"/>
</dbReference>
<reference evidence="8" key="2">
    <citation type="submission" date="2025-08" db="UniProtKB">
        <authorList>
            <consortium name="Ensembl"/>
        </authorList>
    </citation>
    <scope>IDENTIFICATION</scope>
    <source>
        <strain evidence="8">broiler</strain>
    </source>
</reference>
<gene>
    <name evidence="8" type="primary">GAMT</name>
</gene>
<dbReference type="GO" id="GO:0030731">
    <property type="term" value="F:guanidinoacetate N-methyltransferase activity"/>
    <property type="evidence" value="ECO:0000318"/>
    <property type="project" value="GO_Central"/>
</dbReference>
<evidence type="ECO:0007829" key="10">
    <source>
        <dbReference type="PeptideAtlas" id="A0A8V1AIZ5"/>
    </source>
</evidence>
<keyword evidence="4" id="KW-0808">Transferase</keyword>
<dbReference type="PROSITE" id="PS51559">
    <property type="entry name" value="SAM_RMT2"/>
    <property type="match status" value="1"/>
</dbReference>
<dbReference type="Ensembl" id="ENSGALT00010067957.1">
    <property type="protein sequence ID" value="ENSGALP00010041700.1"/>
    <property type="gene ID" value="ENSGALG00010028044.1"/>
</dbReference>
<evidence type="ECO:0000313" key="9">
    <source>
        <dbReference type="Proteomes" id="UP000000539"/>
    </source>
</evidence>
<keyword evidence="9" id="KW-1185">Reference proteome</keyword>
<keyword evidence="5" id="KW-0949">S-adenosyl-L-methionine</keyword>
<dbReference type="Proteomes" id="UP000000539">
    <property type="component" value="Chromosome 28"/>
</dbReference>
<dbReference type="InterPro" id="IPR029063">
    <property type="entry name" value="SAM-dependent_MTases_sf"/>
</dbReference>
<dbReference type="SUPFAM" id="SSF53335">
    <property type="entry name" value="S-adenosyl-L-methionine-dependent methyltransferases"/>
    <property type="match status" value="1"/>
</dbReference>
<dbReference type="PANTHER" id="PTHR32379">
    <property type="entry name" value="GUANIDINOACETATE N-METHYLTRANSFERASE"/>
    <property type="match status" value="1"/>
</dbReference>
<feature type="compositionally biased region" description="Pro residues" evidence="6">
    <location>
        <begin position="214"/>
        <end position="226"/>
    </location>
</feature>
<dbReference type="GO" id="GO:0005634">
    <property type="term" value="C:nucleus"/>
    <property type="evidence" value="ECO:0000318"/>
    <property type="project" value="GO_Central"/>
</dbReference>
<evidence type="ECO:0000256" key="5">
    <source>
        <dbReference type="ARBA" id="ARBA00022691"/>
    </source>
</evidence>
<feature type="region of interest" description="Disordered" evidence="6">
    <location>
        <begin position="132"/>
        <end position="247"/>
    </location>
</feature>
<evidence type="ECO:0000256" key="1">
    <source>
        <dbReference type="ARBA" id="ARBA00004820"/>
    </source>
</evidence>
<dbReference type="GeneTree" id="ENSGT00390000018061"/>
<comment type="pathway">
    <text evidence="1">Amine and polyamine biosynthesis; creatine biosynthesis; creatine from L-arginine and glycine: step 2/2.</text>
</comment>
<dbReference type="Gene3D" id="3.40.50.150">
    <property type="entry name" value="Vaccinia Virus protein VP39"/>
    <property type="match status" value="1"/>
</dbReference>
<dbReference type="GO" id="GO:0006601">
    <property type="term" value="P:creatine biosynthetic process"/>
    <property type="evidence" value="ECO:0000318"/>
    <property type="project" value="GO_Central"/>
</dbReference>
<dbReference type="GO" id="GO:0032259">
    <property type="term" value="P:methylation"/>
    <property type="evidence" value="ECO:0007669"/>
    <property type="project" value="UniProtKB-KW"/>
</dbReference>
<evidence type="ECO:0000256" key="3">
    <source>
        <dbReference type="ARBA" id="ARBA00022603"/>
    </source>
</evidence>
<evidence type="ECO:0000313" key="8">
    <source>
        <dbReference type="Ensembl" id="ENSGALP00010041700.1"/>
    </source>
</evidence>
<dbReference type="FunFam" id="3.40.50.150:FF:000096">
    <property type="entry name" value="Guanidinoacetate N-methyltransferase"/>
    <property type="match status" value="1"/>
</dbReference>
<dbReference type="GlyGen" id="A0A8V1AIZ5">
    <property type="glycosylation" value="1 site"/>
</dbReference>
<dbReference type="InterPro" id="IPR026480">
    <property type="entry name" value="RMT2_dom"/>
</dbReference>
<dbReference type="PANTHER" id="PTHR32379:SF1">
    <property type="entry name" value="GUANIDINOACETATE N-METHYLTRANSFERASE"/>
    <property type="match status" value="1"/>
</dbReference>
<keyword evidence="3" id="KW-0489">Methyltransferase</keyword>
<feature type="domain" description="RMT2" evidence="7">
    <location>
        <begin position="295"/>
        <end position="520"/>
    </location>
</feature>
<dbReference type="OrthoDB" id="19014at2759"/>
<dbReference type="InterPro" id="IPR051038">
    <property type="entry name" value="RMT2/GAMT_Mtase"/>
</dbReference>
<evidence type="ECO:0000256" key="4">
    <source>
        <dbReference type="ARBA" id="ARBA00022679"/>
    </source>
</evidence>
<reference evidence="8" key="1">
    <citation type="submission" date="2020-11" db="EMBL/GenBank/DDBJ databases">
        <title>Gallus gallus (Chicken) genome, bGalGal1, GRCg7b, maternal haplotype autosomes + Z &amp; W.</title>
        <authorList>
            <person name="Warren W."/>
            <person name="Formenti G."/>
            <person name="Fedrigo O."/>
            <person name="Haase B."/>
            <person name="Mountcastle J."/>
            <person name="Balacco J."/>
            <person name="Tracey A."/>
            <person name="Schneider V."/>
            <person name="Okimoto R."/>
            <person name="Cheng H."/>
            <person name="Hawken R."/>
            <person name="Howe K."/>
            <person name="Jarvis E.D."/>
        </authorList>
    </citation>
    <scope>NUCLEOTIDE SEQUENCE [LARGE SCALE GENOMIC DNA]</scope>
    <source>
        <strain evidence="8">Broiler</strain>
    </source>
</reference>
<sequence>MAAMQPQCTEQLHSTVHCQPPVHFAAPMHSSSARHGPAVWPHCVAWLCCAAPLCGVLLVHGLGAQQSPNACPSAQHGHRAQLQYSLQPQCTVQLCRAALVRGPTTWHGHSAWTNCTAQPQCMAPMDRTAPVHGSSAWCNPGAQPNAQHSTTPTPGTAWGTAPRTAPELNPPSVAPLMHQHSPALTHGGAAAAHSTEQSTMHTAQCHPHPCSSPQTPPPLTHPPPHSAPRTHHAPPPHIPFHPRGAPARCAHSALSQPWLFKAGQHCEPSPPPALQALGLSPAAMSTRSDTAPIFTEGEDCKAAWQEATAAYDAPDTHLEILGKPVMERWETPYMHSLATVAASRGGRVLEVGFGMAIAATKVQEFNIEEHWIVECNDGVFQRLEEWARVQPHKVVPLKGLWEDVVPTLPDGHFSGILYDTYPLSAQTWHTHQFAFIKDHAFRLLRPGGVLTYCNLTSWGELLKGKYSDIEKMFEETQVAQLLEAGFRRENISTAVMELVPPRECRYYSFPRMITPRVVKH</sequence>
<protein>
    <recommendedName>
        <fullName evidence="2">guanidinoacetate N-methyltransferase</fullName>
        <ecNumber evidence="2">2.1.1.2</ecNumber>
    </recommendedName>
</protein>
<dbReference type="AlphaFoldDB" id="A0A8V1AIZ5"/>
<keyword evidence="10" id="KW-1267">Proteomics identification</keyword>
<dbReference type="GO" id="GO:0005737">
    <property type="term" value="C:cytoplasm"/>
    <property type="evidence" value="ECO:0000318"/>
    <property type="project" value="GO_Central"/>
</dbReference>
<reference evidence="8" key="3">
    <citation type="submission" date="2025-09" db="UniProtKB">
        <authorList>
            <consortium name="Ensembl"/>
        </authorList>
    </citation>
    <scope>IDENTIFICATION</scope>
    <source>
        <strain evidence="8">broiler</strain>
    </source>
</reference>
<accession>A0A8V1AIZ5</accession>
<organism evidence="8 9">
    <name type="scientific">Gallus gallus</name>
    <name type="common">Chicken</name>
    <dbReference type="NCBI Taxonomy" id="9031"/>
    <lineage>
        <taxon>Eukaryota</taxon>
        <taxon>Metazoa</taxon>
        <taxon>Chordata</taxon>
        <taxon>Craniata</taxon>
        <taxon>Vertebrata</taxon>
        <taxon>Euteleostomi</taxon>
        <taxon>Archelosauria</taxon>
        <taxon>Archosauria</taxon>
        <taxon>Dinosauria</taxon>
        <taxon>Saurischia</taxon>
        <taxon>Theropoda</taxon>
        <taxon>Coelurosauria</taxon>
        <taxon>Aves</taxon>
        <taxon>Neognathae</taxon>
        <taxon>Galloanserae</taxon>
        <taxon>Galliformes</taxon>
        <taxon>Phasianidae</taxon>
        <taxon>Phasianinae</taxon>
        <taxon>Gallus</taxon>
    </lineage>
</organism>
<evidence type="ECO:0000256" key="6">
    <source>
        <dbReference type="SAM" id="MobiDB-lite"/>
    </source>
</evidence>